<evidence type="ECO:0000259" key="2">
    <source>
        <dbReference type="Pfam" id="PF14018"/>
    </source>
</evidence>
<comment type="caution">
    <text evidence="3">The sequence shown here is derived from an EMBL/GenBank/DDBJ whole genome shotgun (WGS) entry which is preliminary data.</text>
</comment>
<dbReference type="InterPro" id="IPR025328">
    <property type="entry name" value="DUF4234"/>
</dbReference>
<feature type="transmembrane region" description="Helical" evidence="1">
    <location>
        <begin position="61"/>
        <end position="80"/>
    </location>
</feature>
<evidence type="ECO:0000313" key="3">
    <source>
        <dbReference type="EMBL" id="GHA96275.1"/>
    </source>
</evidence>
<reference evidence="4" key="1">
    <citation type="journal article" date="2019" name="Int. J. Syst. Evol. Microbiol.">
        <title>The Global Catalogue of Microorganisms (GCM) 10K type strain sequencing project: providing services to taxonomists for standard genome sequencing and annotation.</title>
        <authorList>
            <consortium name="The Broad Institute Genomics Platform"/>
            <consortium name="The Broad Institute Genome Sequencing Center for Infectious Disease"/>
            <person name="Wu L."/>
            <person name="Ma J."/>
        </authorList>
    </citation>
    <scope>NUCLEOTIDE SEQUENCE [LARGE SCALE GENOMIC DNA]</scope>
    <source>
        <strain evidence="4">JCM 4737</strain>
    </source>
</reference>
<keyword evidence="1" id="KW-0812">Transmembrane</keyword>
<evidence type="ECO:0000256" key="1">
    <source>
        <dbReference type="SAM" id="Phobius"/>
    </source>
</evidence>
<sequence>MGNLMSTDVRTSAPAGAPASPVVTWLLTLVTFGIYWLVWYYKVNKQVKAIDPTIEVNPGMAVVALTLGSFLIVPPFVSIVKTGSRIAQAQRAAGVTADCSGGVGLLLAFVFGLTPLYYQSKLNTVWADRA</sequence>
<feature type="transmembrane region" description="Helical" evidence="1">
    <location>
        <begin position="21"/>
        <end position="41"/>
    </location>
</feature>
<proteinExistence type="predicted"/>
<dbReference type="Pfam" id="PF14018">
    <property type="entry name" value="DUF4234"/>
    <property type="match status" value="1"/>
</dbReference>
<gene>
    <name evidence="3" type="ORF">GCM10010346_18790</name>
</gene>
<feature type="transmembrane region" description="Helical" evidence="1">
    <location>
        <begin position="92"/>
        <end position="118"/>
    </location>
</feature>
<dbReference type="Proteomes" id="UP000599437">
    <property type="component" value="Unassembled WGS sequence"/>
</dbReference>
<accession>A0ABQ3DPR6</accession>
<organism evidence="3 4">
    <name type="scientific">Streptomyces chryseus</name>
    <dbReference type="NCBI Taxonomy" id="68186"/>
    <lineage>
        <taxon>Bacteria</taxon>
        <taxon>Bacillati</taxon>
        <taxon>Actinomycetota</taxon>
        <taxon>Actinomycetes</taxon>
        <taxon>Kitasatosporales</taxon>
        <taxon>Streptomycetaceae</taxon>
        <taxon>Streptomyces</taxon>
    </lineage>
</organism>
<dbReference type="EMBL" id="BMVO01000004">
    <property type="protein sequence ID" value="GHA96275.1"/>
    <property type="molecule type" value="Genomic_DNA"/>
</dbReference>
<protein>
    <recommendedName>
        <fullName evidence="2">DUF4234 domain-containing protein</fullName>
    </recommendedName>
</protein>
<keyword evidence="1" id="KW-1133">Transmembrane helix</keyword>
<keyword evidence="1" id="KW-0472">Membrane</keyword>
<keyword evidence="4" id="KW-1185">Reference proteome</keyword>
<evidence type="ECO:0000313" key="4">
    <source>
        <dbReference type="Proteomes" id="UP000599437"/>
    </source>
</evidence>
<feature type="domain" description="DUF4234" evidence="2">
    <location>
        <begin position="23"/>
        <end position="88"/>
    </location>
</feature>
<name>A0ABQ3DPR6_9ACTN</name>